<name>A0A6A5TEQ9_9PLEO</name>
<gene>
    <name evidence="1" type="ORF">CC80DRAFT_508919</name>
</gene>
<organism evidence="1 2">
    <name type="scientific">Byssothecium circinans</name>
    <dbReference type="NCBI Taxonomy" id="147558"/>
    <lineage>
        <taxon>Eukaryota</taxon>
        <taxon>Fungi</taxon>
        <taxon>Dikarya</taxon>
        <taxon>Ascomycota</taxon>
        <taxon>Pezizomycotina</taxon>
        <taxon>Dothideomycetes</taxon>
        <taxon>Pleosporomycetidae</taxon>
        <taxon>Pleosporales</taxon>
        <taxon>Massarineae</taxon>
        <taxon>Massarinaceae</taxon>
        <taxon>Byssothecium</taxon>
    </lineage>
</organism>
<dbReference type="OrthoDB" id="4226666at2759"/>
<proteinExistence type="predicted"/>
<evidence type="ECO:0000313" key="1">
    <source>
        <dbReference type="EMBL" id="KAF1951283.1"/>
    </source>
</evidence>
<keyword evidence="2" id="KW-1185">Reference proteome</keyword>
<accession>A0A6A5TEQ9</accession>
<sequence>MSNSLFWVEDPSGVRSFTPPITPFEFPHAHFATRQVKYFFARLQRHILVAVLDKLQRIFKSSKGCSGWLAAFVAVLGLAMANEEEQKATRLIQTIEVHTETFSSSKDYARAANVACQDIDARMEFIFQIFHWKYNRRWNPLKDLDRDWAGEFGFGDENSQIIREVSQLVNENVAFLQMKQQGTVEQANMTHLTSHLVARFLLSFGCHNKST</sequence>
<evidence type="ECO:0000313" key="2">
    <source>
        <dbReference type="Proteomes" id="UP000800035"/>
    </source>
</evidence>
<protein>
    <submittedName>
        <fullName evidence="1">Uncharacterized protein</fullName>
    </submittedName>
</protein>
<dbReference type="Proteomes" id="UP000800035">
    <property type="component" value="Unassembled WGS sequence"/>
</dbReference>
<dbReference type="AlphaFoldDB" id="A0A6A5TEQ9"/>
<dbReference type="EMBL" id="ML977018">
    <property type="protein sequence ID" value="KAF1951283.1"/>
    <property type="molecule type" value="Genomic_DNA"/>
</dbReference>
<reference evidence="1" key="1">
    <citation type="journal article" date="2020" name="Stud. Mycol.">
        <title>101 Dothideomycetes genomes: a test case for predicting lifestyles and emergence of pathogens.</title>
        <authorList>
            <person name="Haridas S."/>
            <person name="Albert R."/>
            <person name="Binder M."/>
            <person name="Bloem J."/>
            <person name="Labutti K."/>
            <person name="Salamov A."/>
            <person name="Andreopoulos B."/>
            <person name="Baker S."/>
            <person name="Barry K."/>
            <person name="Bills G."/>
            <person name="Bluhm B."/>
            <person name="Cannon C."/>
            <person name="Castanera R."/>
            <person name="Culley D."/>
            <person name="Daum C."/>
            <person name="Ezra D."/>
            <person name="Gonzalez J."/>
            <person name="Henrissat B."/>
            <person name="Kuo A."/>
            <person name="Liang C."/>
            <person name="Lipzen A."/>
            <person name="Lutzoni F."/>
            <person name="Magnuson J."/>
            <person name="Mondo S."/>
            <person name="Nolan M."/>
            <person name="Ohm R."/>
            <person name="Pangilinan J."/>
            <person name="Park H.-J."/>
            <person name="Ramirez L."/>
            <person name="Alfaro M."/>
            <person name="Sun H."/>
            <person name="Tritt A."/>
            <person name="Yoshinaga Y."/>
            <person name="Zwiers L.-H."/>
            <person name="Turgeon B."/>
            <person name="Goodwin S."/>
            <person name="Spatafora J."/>
            <person name="Crous P."/>
            <person name="Grigoriev I."/>
        </authorList>
    </citation>
    <scope>NUCLEOTIDE SEQUENCE</scope>
    <source>
        <strain evidence="1">CBS 675.92</strain>
    </source>
</reference>